<dbReference type="Gramene" id="TuG1812U0000123300.01.T02">
    <property type="protein sequence ID" value="TuG1812U0000123300.01.T02"/>
    <property type="gene ID" value="TuG1812U0000123300.01"/>
</dbReference>
<reference evidence="2" key="3">
    <citation type="submission" date="2022-06" db="UniProtKB">
        <authorList>
            <consortium name="EnsemblPlants"/>
        </authorList>
    </citation>
    <scope>IDENTIFICATION</scope>
</reference>
<reference evidence="3" key="1">
    <citation type="journal article" date="2013" name="Nature">
        <title>Draft genome of the wheat A-genome progenitor Triticum urartu.</title>
        <authorList>
            <person name="Ling H.Q."/>
            <person name="Zhao S."/>
            <person name="Liu D."/>
            <person name="Wang J."/>
            <person name="Sun H."/>
            <person name="Zhang C."/>
            <person name="Fan H."/>
            <person name="Li D."/>
            <person name="Dong L."/>
            <person name="Tao Y."/>
            <person name="Gao C."/>
            <person name="Wu H."/>
            <person name="Li Y."/>
            <person name="Cui Y."/>
            <person name="Guo X."/>
            <person name="Zheng S."/>
            <person name="Wang B."/>
            <person name="Yu K."/>
            <person name="Liang Q."/>
            <person name="Yang W."/>
            <person name="Lou X."/>
            <person name="Chen J."/>
            <person name="Feng M."/>
            <person name="Jian J."/>
            <person name="Zhang X."/>
            <person name="Luo G."/>
            <person name="Jiang Y."/>
            <person name="Liu J."/>
            <person name="Wang Z."/>
            <person name="Sha Y."/>
            <person name="Zhang B."/>
            <person name="Wu H."/>
            <person name="Tang D."/>
            <person name="Shen Q."/>
            <person name="Xue P."/>
            <person name="Zou S."/>
            <person name="Wang X."/>
            <person name="Liu X."/>
            <person name="Wang F."/>
            <person name="Yang Y."/>
            <person name="An X."/>
            <person name="Dong Z."/>
            <person name="Zhang K."/>
            <person name="Zhang X."/>
            <person name="Luo M.C."/>
            <person name="Dvorak J."/>
            <person name="Tong Y."/>
            <person name="Wang J."/>
            <person name="Yang H."/>
            <person name="Li Z."/>
            <person name="Wang D."/>
            <person name="Zhang A."/>
            <person name="Wang J."/>
        </authorList>
    </citation>
    <scope>NUCLEOTIDE SEQUENCE</scope>
    <source>
        <strain evidence="3">cv. G1812</strain>
    </source>
</reference>
<dbReference type="AlphaFoldDB" id="A0A8R7VFI1"/>
<dbReference type="EnsemblPlants" id="TuG1812G0700004210.01.T02">
    <property type="protein sequence ID" value="TuG1812G0700004210.01.T02"/>
    <property type="gene ID" value="TuG1812G0700004210.01"/>
</dbReference>
<evidence type="ECO:0000313" key="3">
    <source>
        <dbReference type="Proteomes" id="UP000015106"/>
    </source>
</evidence>
<protein>
    <submittedName>
        <fullName evidence="2">Uncharacterized protein</fullName>
    </submittedName>
</protein>
<feature type="region of interest" description="Disordered" evidence="1">
    <location>
        <begin position="1"/>
        <end position="35"/>
    </location>
</feature>
<dbReference type="Gramene" id="TuG1812U0000122800.01.T02">
    <property type="protein sequence ID" value="TuG1812U0000122800.01.T02"/>
    <property type="gene ID" value="TuG1812U0000122800.01"/>
</dbReference>
<sequence>MEAADEEKPLLNAQTNPQDVGSEYTSDGSVDINKRPALKGSTGRWRACYMILGNTIKIRTAIHANCTRVHLLLFLHAT</sequence>
<proteinExistence type="predicted"/>
<accession>A0A8R7VFI1</accession>
<dbReference type="EnsemblPlants" id="TuG1812U0000123300.01.T02">
    <property type="protein sequence ID" value="TuG1812U0000123300.01.T02"/>
    <property type="gene ID" value="TuG1812U0000123300.01"/>
</dbReference>
<dbReference type="Proteomes" id="UP000015106">
    <property type="component" value="Chromosome 7"/>
</dbReference>
<evidence type="ECO:0000313" key="2">
    <source>
        <dbReference type="EnsemblPlants" id="TuG1812U0000122800.01.T02"/>
    </source>
</evidence>
<name>A0A8R7VFI1_TRIUA</name>
<feature type="compositionally biased region" description="Polar residues" evidence="1">
    <location>
        <begin position="12"/>
        <end position="28"/>
    </location>
</feature>
<organism evidence="2 3">
    <name type="scientific">Triticum urartu</name>
    <name type="common">Red wild einkorn</name>
    <name type="synonym">Crithodium urartu</name>
    <dbReference type="NCBI Taxonomy" id="4572"/>
    <lineage>
        <taxon>Eukaryota</taxon>
        <taxon>Viridiplantae</taxon>
        <taxon>Streptophyta</taxon>
        <taxon>Embryophyta</taxon>
        <taxon>Tracheophyta</taxon>
        <taxon>Spermatophyta</taxon>
        <taxon>Magnoliopsida</taxon>
        <taxon>Liliopsida</taxon>
        <taxon>Poales</taxon>
        <taxon>Poaceae</taxon>
        <taxon>BOP clade</taxon>
        <taxon>Pooideae</taxon>
        <taxon>Triticodae</taxon>
        <taxon>Triticeae</taxon>
        <taxon>Triticinae</taxon>
        <taxon>Triticum</taxon>
    </lineage>
</organism>
<dbReference type="EnsemblPlants" id="TuG1812U0000122800.01.T02">
    <property type="protein sequence ID" value="TuG1812U0000122800.01.T02"/>
    <property type="gene ID" value="TuG1812U0000122800.01"/>
</dbReference>
<dbReference type="Gramene" id="TuG1812G0700004210.01.T02">
    <property type="protein sequence ID" value="TuG1812G0700004210.01.T02"/>
    <property type="gene ID" value="TuG1812G0700004210.01"/>
</dbReference>
<reference evidence="2" key="2">
    <citation type="submission" date="2018-03" db="EMBL/GenBank/DDBJ databases">
        <title>The Triticum urartu genome reveals the dynamic nature of wheat genome evolution.</title>
        <authorList>
            <person name="Ling H."/>
            <person name="Ma B."/>
            <person name="Shi X."/>
            <person name="Liu H."/>
            <person name="Dong L."/>
            <person name="Sun H."/>
            <person name="Cao Y."/>
            <person name="Gao Q."/>
            <person name="Zheng S."/>
            <person name="Li Y."/>
            <person name="Yu Y."/>
            <person name="Du H."/>
            <person name="Qi M."/>
            <person name="Li Y."/>
            <person name="Yu H."/>
            <person name="Cui Y."/>
            <person name="Wang N."/>
            <person name="Chen C."/>
            <person name="Wu H."/>
            <person name="Zhao Y."/>
            <person name="Zhang J."/>
            <person name="Li Y."/>
            <person name="Zhou W."/>
            <person name="Zhang B."/>
            <person name="Hu W."/>
            <person name="Eijk M."/>
            <person name="Tang J."/>
            <person name="Witsenboer H."/>
            <person name="Zhao S."/>
            <person name="Li Z."/>
            <person name="Zhang A."/>
            <person name="Wang D."/>
            <person name="Liang C."/>
        </authorList>
    </citation>
    <scope>NUCLEOTIDE SEQUENCE [LARGE SCALE GENOMIC DNA]</scope>
    <source>
        <strain evidence="2">cv. G1812</strain>
    </source>
</reference>
<evidence type="ECO:0000256" key="1">
    <source>
        <dbReference type="SAM" id="MobiDB-lite"/>
    </source>
</evidence>
<keyword evidence="3" id="KW-1185">Reference proteome</keyword>